<reference evidence="2 3" key="1">
    <citation type="journal article" date="2019" name="J. Hered.">
        <title>An Improved Genome Assembly for Drosophila navojoa, the Basal Species in the mojavensis Cluster.</title>
        <authorList>
            <person name="Vanderlinde T."/>
            <person name="Dupim E.G."/>
            <person name="Nazario-Yepiz N.O."/>
            <person name="Carvalho A.B."/>
        </authorList>
    </citation>
    <scope>NUCLEOTIDE SEQUENCE [LARGE SCALE GENOMIC DNA]</scope>
    <source>
        <strain evidence="2">Navoj_Jal97</strain>
        <tissue evidence="2">Whole organism</tissue>
    </source>
</reference>
<evidence type="ECO:0000256" key="1">
    <source>
        <dbReference type="SAM" id="MobiDB-lite"/>
    </source>
</evidence>
<feature type="compositionally biased region" description="Basic and acidic residues" evidence="1">
    <location>
        <begin position="40"/>
        <end position="55"/>
    </location>
</feature>
<name>A0A484B7K5_DRONA</name>
<protein>
    <submittedName>
        <fullName evidence="2">Uncharacterized protein</fullName>
    </submittedName>
</protein>
<comment type="caution">
    <text evidence="2">The sequence shown here is derived from an EMBL/GenBank/DDBJ whole genome shotgun (WGS) entry which is preliminary data.</text>
</comment>
<evidence type="ECO:0000313" key="2">
    <source>
        <dbReference type="EMBL" id="TDG44272.1"/>
    </source>
</evidence>
<organism evidence="2 3">
    <name type="scientific">Drosophila navojoa</name>
    <name type="common">Fruit fly</name>
    <dbReference type="NCBI Taxonomy" id="7232"/>
    <lineage>
        <taxon>Eukaryota</taxon>
        <taxon>Metazoa</taxon>
        <taxon>Ecdysozoa</taxon>
        <taxon>Arthropoda</taxon>
        <taxon>Hexapoda</taxon>
        <taxon>Insecta</taxon>
        <taxon>Pterygota</taxon>
        <taxon>Neoptera</taxon>
        <taxon>Endopterygota</taxon>
        <taxon>Diptera</taxon>
        <taxon>Brachycera</taxon>
        <taxon>Muscomorpha</taxon>
        <taxon>Ephydroidea</taxon>
        <taxon>Drosophilidae</taxon>
        <taxon>Drosophila</taxon>
    </lineage>
</organism>
<accession>A0A484B7K5</accession>
<proteinExistence type="predicted"/>
<feature type="compositionally biased region" description="Acidic residues" evidence="1">
    <location>
        <begin position="20"/>
        <end position="39"/>
    </location>
</feature>
<sequence>MHAQFKINCQTQKNSNDDNHDGDDDDDVDDDHADDDDERSGDVAEDVHEHEDWGVPERTVAAGRAHKLRCYRHE</sequence>
<feature type="region of interest" description="Disordered" evidence="1">
    <location>
        <begin position="1"/>
        <end position="59"/>
    </location>
</feature>
<dbReference type="AlphaFoldDB" id="A0A484B7K5"/>
<dbReference type="Proteomes" id="UP000295192">
    <property type="component" value="Unassembled WGS sequence"/>
</dbReference>
<keyword evidence="3" id="KW-1185">Reference proteome</keyword>
<gene>
    <name evidence="2" type="ORF">AWZ03_009300</name>
</gene>
<evidence type="ECO:0000313" key="3">
    <source>
        <dbReference type="Proteomes" id="UP000295192"/>
    </source>
</evidence>
<dbReference type="EMBL" id="LSRL02000110">
    <property type="protein sequence ID" value="TDG44272.1"/>
    <property type="molecule type" value="Genomic_DNA"/>
</dbReference>